<organism evidence="3 5">
    <name type="scientific">Mesotoga infera</name>
    <dbReference type="NCBI Taxonomy" id="1236046"/>
    <lineage>
        <taxon>Bacteria</taxon>
        <taxon>Thermotogati</taxon>
        <taxon>Thermotogota</taxon>
        <taxon>Thermotogae</taxon>
        <taxon>Kosmotogales</taxon>
        <taxon>Kosmotogaceae</taxon>
        <taxon>Mesotoga</taxon>
    </lineage>
</organism>
<sequence length="116" mass="13128">MWPEVRPSRPEVKGVASFTLLIAILIICTTIVTFLAPLETIMASRRLSSWYFRLALAVKSLYLAEPDETKANGLQIEKSSRTVFSNCAEIEIINYHISEGDKYFDFELIGEITDIP</sequence>
<keyword evidence="1" id="KW-0812">Transmembrane</keyword>
<gene>
    <name evidence="2" type="ORF">DIT26_00165</name>
    <name evidence="3" type="ORF">XD86_0651</name>
    <name evidence="4" type="ORF">XE02_0518</name>
</gene>
<evidence type="ECO:0000313" key="2">
    <source>
        <dbReference type="EMBL" id="HCO68998.1"/>
    </source>
</evidence>
<feature type="transmembrane region" description="Helical" evidence="1">
    <location>
        <begin position="15"/>
        <end position="38"/>
    </location>
</feature>
<evidence type="ECO:0000313" key="7">
    <source>
        <dbReference type="Proteomes" id="UP000264215"/>
    </source>
</evidence>
<comment type="caution">
    <text evidence="3">The sequence shown here is derived from an EMBL/GenBank/DDBJ whole genome shotgun (WGS) entry which is preliminary data.</text>
</comment>
<evidence type="ECO:0000256" key="1">
    <source>
        <dbReference type="SAM" id="Phobius"/>
    </source>
</evidence>
<evidence type="ECO:0000313" key="3">
    <source>
        <dbReference type="EMBL" id="KUK67696.1"/>
    </source>
</evidence>
<reference evidence="2 7" key="3">
    <citation type="journal article" date="2018" name="Nat. Biotechnol.">
        <title>A standardized bacterial taxonomy based on genome phylogeny substantially revises the tree of life.</title>
        <authorList>
            <person name="Parks D.H."/>
            <person name="Chuvochina M."/>
            <person name="Waite D.W."/>
            <person name="Rinke C."/>
            <person name="Skarshewski A."/>
            <person name="Chaumeil P.A."/>
            <person name="Hugenholtz P."/>
        </authorList>
    </citation>
    <scope>NUCLEOTIDE SEQUENCE [LARGE SCALE GENOMIC DNA]</scope>
    <source>
        <strain evidence="2">UBA9905</strain>
    </source>
</reference>
<name>A0A101GZT1_9BACT</name>
<dbReference type="Proteomes" id="UP000054260">
    <property type="component" value="Unassembled WGS sequence"/>
</dbReference>
<evidence type="ECO:0000313" key="4">
    <source>
        <dbReference type="EMBL" id="KUK90485.1"/>
    </source>
</evidence>
<dbReference type="Proteomes" id="UP000264215">
    <property type="component" value="Unassembled WGS sequence"/>
</dbReference>
<dbReference type="PATRIC" id="fig|1236046.5.peg.1784"/>
<dbReference type="AlphaFoldDB" id="A0A101GZT1"/>
<dbReference type="Proteomes" id="UP000055014">
    <property type="component" value="Unassembled WGS sequence"/>
</dbReference>
<dbReference type="EMBL" id="DQBS01000004">
    <property type="protein sequence ID" value="HCO68998.1"/>
    <property type="molecule type" value="Genomic_DNA"/>
</dbReference>
<evidence type="ECO:0000313" key="5">
    <source>
        <dbReference type="Proteomes" id="UP000054260"/>
    </source>
</evidence>
<keyword evidence="1" id="KW-0472">Membrane</keyword>
<proteinExistence type="predicted"/>
<dbReference type="EMBL" id="LGGW01000032">
    <property type="protein sequence ID" value="KUK90485.1"/>
    <property type="molecule type" value="Genomic_DNA"/>
</dbReference>
<evidence type="ECO:0000313" key="6">
    <source>
        <dbReference type="Proteomes" id="UP000055014"/>
    </source>
</evidence>
<reference evidence="5 6" key="2">
    <citation type="journal article" date="2015" name="MBio">
        <title>Genome-Resolved Metagenomic Analysis Reveals Roles for Candidate Phyla and Other Microbial Community Members in Biogeochemical Transformations in Oil Reservoirs.</title>
        <authorList>
            <person name="Hu P."/>
            <person name="Tom L."/>
            <person name="Singh A."/>
            <person name="Thomas B.C."/>
            <person name="Baker B.J."/>
            <person name="Piceno Y.M."/>
            <person name="Andersen G.L."/>
            <person name="Banfield J.F."/>
        </authorList>
    </citation>
    <scope>NUCLEOTIDE SEQUENCE [LARGE SCALE GENOMIC DNA]</scope>
</reference>
<keyword evidence="1" id="KW-1133">Transmembrane helix</keyword>
<reference evidence="3" key="1">
    <citation type="journal article" date="2015" name="MBio">
        <title>Genome-resolved metagenomic analysis reveals roles for candidate phyla and other microbial community members in biogeochemical transformations in oil reservoirs.</title>
        <authorList>
            <person name="Hu P."/>
            <person name="Tom L."/>
            <person name="Singh A."/>
            <person name="Thomas B.C."/>
            <person name="Baker B.J."/>
            <person name="Piceno Y.M."/>
            <person name="Andersen G.L."/>
            <person name="Banfield J.F."/>
        </authorList>
    </citation>
    <scope>NUCLEOTIDE SEQUENCE [LARGE SCALE GENOMIC DNA]</scope>
    <source>
        <strain evidence="3">46_47</strain>
        <strain evidence="4">46_70</strain>
    </source>
</reference>
<protein>
    <submittedName>
        <fullName evidence="3">Uncharacterized protein</fullName>
    </submittedName>
</protein>
<dbReference type="EMBL" id="LGGH01000078">
    <property type="protein sequence ID" value="KUK67696.1"/>
    <property type="molecule type" value="Genomic_DNA"/>
</dbReference>
<accession>A0A101GZT1</accession>